<evidence type="ECO:0000259" key="2">
    <source>
        <dbReference type="Pfam" id="PF07727"/>
    </source>
</evidence>
<dbReference type="Pfam" id="PF07727">
    <property type="entry name" value="RVT_2"/>
    <property type="match status" value="2"/>
</dbReference>
<dbReference type="InterPro" id="IPR043502">
    <property type="entry name" value="DNA/RNA_pol_sf"/>
</dbReference>
<proteinExistence type="predicted"/>
<evidence type="ECO:0000313" key="4">
    <source>
        <dbReference type="Proteomes" id="UP000288805"/>
    </source>
</evidence>
<comment type="caution">
    <text evidence="3">The sequence shown here is derived from an EMBL/GenBank/DDBJ whole genome shotgun (WGS) entry which is preliminary data.</text>
</comment>
<dbReference type="EMBL" id="QGNW01001098">
    <property type="protein sequence ID" value="RVW56055.1"/>
    <property type="molecule type" value="Genomic_DNA"/>
</dbReference>
<evidence type="ECO:0000256" key="1">
    <source>
        <dbReference type="SAM" id="MobiDB-lite"/>
    </source>
</evidence>
<evidence type="ECO:0000313" key="3">
    <source>
        <dbReference type="EMBL" id="RVW56055.1"/>
    </source>
</evidence>
<dbReference type="AlphaFoldDB" id="A0A438F7R8"/>
<dbReference type="InterPro" id="IPR013103">
    <property type="entry name" value="RVT_2"/>
</dbReference>
<gene>
    <name evidence="3" type="primary">RE2_277</name>
    <name evidence="3" type="ORF">CK203_107426</name>
</gene>
<feature type="domain" description="Reverse transcriptase Ty1/copia-type" evidence="2">
    <location>
        <begin position="574"/>
        <end position="672"/>
    </location>
</feature>
<dbReference type="PANTHER" id="PTHR11439">
    <property type="entry name" value="GAG-POL-RELATED RETROTRANSPOSON"/>
    <property type="match status" value="1"/>
</dbReference>
<dbReference type="PANTHER" id="PTHR11439:SF470">
    <property type="entry name" value="CYSTEINE-RICH RLK (RECEPTOR-LIKE PROTEIN KINASE) 8"/>
    <property type="match status" value="1"/>
</dbReference>
<dbReference type="SUPFAM" id="SSF56672">
    <property type="entry name" value="DNA/RNA polymerases"/>
    <property type="match status" value="1"/>
</dbReference>
<dbReference type="Proteomes" id="UP000288805">
    <property type="component" value="Unassembled WGS sequence"/>
</dbReference>
<reference evidence="3 4" key="1">
    <citation type="journal article" date="2018" name="PLoS Genet.">
        <title>Population sequencing reveals clonal diversity and ancestral inbreeding in the grapevine cultivar Chardonnay.</title>
        <authorList>
            <person name="Roach M.J."/>
            <person name="Johnson D.L."/>
            <person name="Bohlmann J."/>
            <person name="van Vuuren H.J."/>
            <person name="Jones S.J."/>
            <person name="Pretorius I.S."/>
            <person name="Schmidt S.A."/>
            <person name="Borneman A.R."/>
        </authorList>
    </citation>
    <scope>NUCLEOTIDE SEQUENCE [LARGE SCALE GENOMIC DNA]</scope>
    <source>
        <strain evidence="4">cv. Chardonnay</strain>
        <tissue evidence="3">Leaf</tissue>
    </source>
</reference>
<feature type="region of interest" description="Disordered" evidence="1">
    <location>
        <begin position="317"/>
        <end position="346"/>
    </location>
</feature>
<accession>A0A438F7R8</accession>
<feature type="domain" description="Reverse transcriptase Ty1/copia-type" evidence="2">
    <location>
        <begin position="471"/>
        <end position="570"/>
    </location>
</feature>
<name>A0A438F7R8_VITVI</name>
<sequence length="856" mass="96877">MKKTEIMAWLWNSMIPEISDTCMFLATAKDIWDAIQHTYSKARDAAQVYEVKVIKAKCPEDAAILKDFIEQDRVYDFLIGLNPEFDQVRIQLLGKQEVSCFNEVVALIQVEESRRCLMLNPQNTDSSAMAASSGNNSATNMERVLVSRNGRSSQPKTQNRDYKDNLWCTYCKKARHTRERCWKLHGKPPSREWGQNGEQPSNNGKAHVTTVQQNEATPQEIGSLNQEEVERVRSLICNLDKPASTGSLHIQDEDSGRMIGHAREWDGLYYLKAPSQLNITKGKSSHSFVSEGENLVMEDKDRGDFLFLDLPSLPLSKQSRPTDPLIETLPKLPDQPELVPENPKSAPENVRFDKVFSRKKTVVPESIQVQDFNPNSENEVTISNPSLQSESHVNNDDQDFPIVVRKGIRECTNRPLYPLTHFLSFKKISPSHRALLVSLKTISIPTTVSEALTNEKWKQAMNVEMEALEKNKTWELVKLPVGNKPVGCKWVYTVKYKADGSIERYKARLVAKGYTQTYGIDYQETFASVAKMNTVRVLLSLAANYNWDLQQFDVKNAFLHGELEKEIYMELARQSQGDHTLFIKHSSSGGLTTLLVYVDDIIVTGNDDKERQVLNQCLAKEFEIKALGRLKYFLGIEVAHSKQGIFISQEKYVTNLLKETGKTACKPASIPIDPNIRLGEAEKDATVDKEMYQCLVGRLIYLSHTRPNIAYAVSVINQFMHSPKEAHPRAAYQVLQYLKGTSEDQPLDNAPFLVEISCYGGIVLEDLKIKWDGPMRLYCDNKSAINITHNPVQHDRTKHIEIDRHFIKEKLDSGLICTPYVSTHGQLADILTKGLSSSMFQSFVSKLGMVNTHSPA</sequence>
<protein>
    <submittedName>
        <fullName evidence="3">Retrovirus-related Pol polyprotein from transposon RE2</fullName>
    </submittedName>
</protein>
<dbReference type="CDD" id="cd09272">
    <property type="entry name" value="RNase_HI_RT_Ty1"/>
    <property type="match status" value="1"/>
</dbReference>
<organism evidence="3 4">
    <name type="scientific">Vitis vinifera</name>
    <name type="common">Grape</name>
    <dbReference type="NCBI Taxonomy" id="29760"/>
    <lineage>
        <taxon>Eukaryota</taxon>
        <taxon>Viridiplantae</taxon>
        <taxon>Streptophyta</taxon>
        <taxon>Embryophyta</taxon>
        <taxon>Tracheophyta</taxon>
        <taxon>Spermatophyta</taxon>
        <taxon>Magnoliopsida</taxon>
        <taxon>eudicotyledons</taxon>
        <taxon>Gunneridae</taxon>
        <taxon>Pentapetalae</taxon>
        <taxon>rosids</taxon>
        <taxon>Vitales</taxon>
        <taxon>Vitaceae</taxon>
        <taxon>Viteae</taxon>
        <taxon>Vitis</taxon>
    </lineage>
</organism>